<protein>
    <submittedName>
        <fullName evidence="1">Uncharacterized protein</fullName>
    </submittedName>
</protein>
<dbReference type="EMBL" id="BPQV01000002">
    <property type="protein sequence ID" value="GJE25787.1"/>
    <property type="molecule type" value="Genomic_DNA"/>
</dbReference>
<gene>
    <name evidence="1" type="ORF">LKMONMHP_0627</name>
</gene>
<reference evidence="1" key="2">
    <citation type="submission" date="2021-08" db="EMBL/GenBank/DDBJ databases">
        <authorList>
            <person name="Tani A."/>
            <person name="Ola A."/>
            <person name="Ogura Y."/>
            <person name="Katsura K."/>
            <person name="Hayashi T."/>
        </authorList>
    </citation>
    <scope>NUCLEOTIDE SEQUENCE</scope>
    <source>
        <strain evidence="1">NBRC 15689</strain>
    </source>
</reference>
<comment type="caution">
    <text evidence="1">The sequence shown here is derived from an EMBL/GenBank/DDBJ whole genome shotgun (WGS) entry which is preliminary data.</text>
</comment>
<organism evidence="1 2">
    <name type="scientific">Methylobacterium organophilum</name>
    <dbReference type="NCBI Taxonomy" id="410"/>
    <lineage>
        <taxon>Bacteria</taxon>
        <taxon>Pseudomonadati</taxon>
        <taxon>Pseudomonadota</taxon>
        <taxon>Alphaproteobacteria</taxon>
        <taxon>Hyphomicrobiales</taxon>
        <taxon>Methylobacteriaceae</taxon>
        <taxon>Methylobacterium</taxon>
    </lineage>
</organism>
<accession>A0ABQ4T566</accession>
<reference evidence="1" key="1">
    <citation type="journal article" date="2021" name="Front. Microbiol.">
        <title>Comprehensive Comparative Genomics and Phenotyping of Methylobacterium Species.</title>
        <authorList>
            <person name="Alessa O."/>
            <person name="Ogura Y."/>
            <person name="Fujitani Y."/>
            <person name="Takami H."/>
            <person name="Hayashi T."/>
            <person name="Sahin N."/>
            <person name="Tani A."/>
        </authorList>
    </citation>
    <scope>NUCLEOTIDE SEQUENCE</scope>
    <source>
        <strain evidence="1">NBRC 15689</strain>
    </source>
</reference>
<dbReference type="RefSeq" id="WP_238309759.1">
    <property type="nucleotide sequence ID" value="NZ_BPQV01000002.1"/>
</dbReference>
<dbReference type="Proteomes" id="UP001055156">
    <property type="component" value="Unassembled WGS sequence"/>
</dbReference>
<evidence type="ECO:0000313" key="1">
    <source>
        <dbReference type="EMBL" id="GJE25787.1"/>
    </source>
</evidence>
<proteinExistence type="predicted"/>
<evidence type="ECO:0000313" key="2">
    <source>
        <dbReference type="Proteomes" id="UP001055156"/>
    </source>
</evidence>
<sequence>MDEKSRRTALAERVSQEMSLAEREGFSTATLWLNRADSDLICAALAQAAAHEDHADTARLDFLERCNAALAARYGTGSGWTLTIDHGGDRLALRAAPADRLGSGVARGPLPSCRDAIDEKRREYERALGRRRPGASGPR</sequence>
<name>A0ABQ4T566_METOR</name>
<keyword evidence="2" id="KW-1185">Reference proteome</keyword>